<dbReference type="Gene3D" id="1.10.10.800">
    <property type="match status" value="1"/>
</dbReference>
<dbReference type="Pfam" id="PF02129">
    <property type="entry name" value="Peptidase_S15"/>
    <property type="match status" value="1"/>
</dbReference>
<dbReference type="InterPro" id="IPR050261">
    <property type="entry name" value="FrsA_esterase"/>
</dbReference>
<reference evidence="3" key="1">
    <citation type="submission" date="2023-08" db="EMBL/GenBank/DDBJ databases">
        <title>Black Yeasts Isolated from many extreme environments.</title>
        <authorList>
            <person name="Coleine C."/>
            <person name="Stajich J.E."/>
            <person name="Selbmann L."/>
        </authorList>
    </citation>
    <scope>NUCLEOTIDE SEQUENCE</scope>
    <source>
        <strain evidence="3">CCFEE 5810</strain>
    </source>
</reference>
<dbReference type="Proteomes" id="UP001310594">
    <property type="component" value="Unassembled WGS sequence"/>
</dbReference>
<accession>A0AAN7VWK1</accession>
<feature type="domain" description="Xaa-Pro dipeptidyl-peptidase-like" evidence="2">
    <location>
        <begin position="15"/>
        <end position="278"/>
    </location>
</feature>
<dbReference type="InterPro" id="IPR000383">
    <property type="entry name" value="Xaa-Pro-like_dom"/>
</dbReference>
<organism evidence="3 4">
    <name type="scientific">Elasticomyces elasticus</name>
    <dbReference type="NCBI Taxonomy" id="574655"/>
    <lineage>
        <taxon>Eukaryota</taxon>
        <taxon>Fungi</taxon>
        <taxon>Dikarya</taxon>
        <taxon>Ascomycota</taxon>
        <taxon>Pezizomycotina</taxon>
        <taxon>Dothideomycetes</taxon>
        <taxon>Dothideomycetidae</taxon>
        <taxon>Mycosphaerellales</taxon>
        <taxon>Teratosphaeriaceae</taxon>
        <taxon>Elasticomyces</taxon>
    </lineage>
</organism>
<dbReference type="GO" id="GO:0016788">
    <property type="term" value="F:hydrolase activity, acting on ester bonds"/>
    <property type="evidence" value="ECO:0007669"/>
    <property type="project" value="UniProtKB-ARBA"/>
</dbReference>
<comment type="caution">
    <text evidence="3">The sequence shown here is derived from an EMBL/GenBank/DDBJ whole genome shotgun (WGS) entry which is preliminary data.</text>
</comment>
<evidence type="ECO:0000313" key="3">
    <source>
        <dbReference type="EMBL" id="KAK5691154.1"/>
    </source>
</evidence>
<evidence type="ECO:0000313" key="4">
    <source>
        <dbReference type="Proteomes" id="UP001310594"/>
    </source>
</evidence>
<evidence type="ECO:0000256" key="1">
    <source>
        <dbReference type="ARBA" id="ARBA00022801"/>
    </source>
</evidence>
<gene>
    <name evidence="3" type="ORF">LTR97_011806</name>
</gene>
<dbReference type="AlphaFoldDB" id="A0AAN7VWK1"/>
<proteinExistence type="predicted"/>
<protein>
    <recommendedName>
        <fullName evidence="2">Xaa-Pro dipeptidyl-peptidase-like domain-containing protein</fullName>
    </recommendedName>
</protein>
<evidence type="ECO:0000259" key="2">
    <source>
        <dbReference type="Pfam" id="PF02129"/>
    </source>
</evidence>
<keyword evidence="1" id="KW-0378">Hydrolase</keyword>
<dbReference type="EMBL" id="JAVRQU010000022">
    <property type="protein sequence ID" value="KAK5691154.1"/>
    <property type="molecule type" value="Genomic_DNA"/>
</dbReference>
<dbReference type="InterPro" id="IPR029058">
    <property type="entry name" value="AB_hydrolase_fold"/>
</dbReference>
<name>A0AAN7VWK1_9PEZI</name>
<sequence length="303" mass="33748">MPRRDVEFQTTDHVTLRGWFFTPETADRNLPCLVMAHGWSAVKEMDLDAFAGHFTSQLAITCLVYDNRAFGASDAAANEPRYEIVPSLQQADYSDAITYAQSLDEVDPERIGIWGSSYSGGHVLFVGAVDRRLKAVLSQVPLTNGWENFHRLIRPDIVPTMNKMFADDRQARAQGKAAGVIPVVDADPMKPSALPTPDSYTFFAEWEKKSGWKNECTIRSVELLRANDPSHMISRISPTPLLMTVAENDVLTPTDISIEAFSRAREPKTLHIIPGGHFDGYTGSNFERNAGRQVKFLQETLCA</sequence>
<dbReference type="PANTHER" id="PTHR22946:SF9">
    <property type="entry name" value="POLYKETIDE TRANSFERASE AF380"/>
    <property type="match status" value="1"/>
</dbReference>
<dbReference type="PANTHER" id="PTHR22946">
    <property type="entry name" value="DIENELACTONE HYDROLASE DOMAIN-CONTAINING PROTEIN-RELATED"/>
    <property type="match status" value="1"/>
</dbReference>
<dbReference type="Gene3D" id="3.40.50.1820">
    <property type="entry name" value="alpha/beta hydrolase"/>
    <property type="match status" value="1"/>
</dbReference>
<dbReference type="SUPFAM" id="SSF53474">
    <property type="entry name" value="alpha/beta-Hydrolases"/>
    <property type="match status" value="1"/>
</dbReference>